<feature type="transmembrane region" description="Helical" evidence="5">
    <location>
        <begin position="369"/>
        <end position="391"/>
    </location>
</feature>
<accession>A0A364K5D3</accession>
<keyword evidence="2 5" id="KW-0812">Transmembrane</keyword>
<feature type="domain" description="O-antigen ligase-related" evidence="6">
    <location>
        <begin position="210"/>
        <end position="386"/>
    </location>
</feature>
<feature type="transmembrane region" description="Helical" evidence="5">
    <location>
        <begin position="437"/>
        <end position="456"/>
    </location>
</feature>
<feature type="transmembrane region" description="Helical" evidence="5">
    <location>
        <begin position="100"/>
        <end position="120"/>
    </location>
</feature>
<proteinExistence type="predicted"/>
<comment type="caution">
    <text evidence="7">The sequence shown here is derived from an EMBL/GenBank/DDBJ whole genome shotgun (WGS) entry which is preliminary data.</text>
</comment>
<feature type="transmembrane region" description="Helical" evidence="5">
    <location>
        <begin position="41"/>
        <end position="60"/>
    </location>
</feature>
<dbReference type="OrthoDB" id="9255580at2"/>
<dbReference type="Proteomes" id="UP000251213">
    <property type="component" value="Unassembled WGS sequence"/>
</dbReference>
<name>A0A364K5D3_9BACL</name>
<feature type="transmembrane region" description="Helical" evidence="5">
    <location>
        <begin position="259"/>
        <end position="280"/>
    </location>
</feature>
<feature type="transmembrane region" description="Helical" evidence="5">
    <location>
        <begin position="132"/>
        <end position="154"/>
    </location>
</feature>
<dbReference type="EMBL" id="QJKK01000004">
    <property type="protein sequence ID" value="RAL24573.1"/>
    <property type="molecule type" value="Genomic_DNA"/>
</dbReference>
<sequence length="468" mass="52815">MVNLSLFLRQERLETIFYCMVAFALLGPTLGVPVTEDFNLTFFRFAFILLSGGLLWRITIHKDFKAFYMYPIRWYTAFFVFWFLYGLCSITWAVNMGAAVHYLIFLVMMLSLTLSIPYFVTSEEKYWKISRILLGVFAFIVYFAVFEGITGVHLPSSGVFAKSYPSNTITSVFTNQNDLATCITLALPFLIAALLILSLTKKVKWFLYITIVFSLFTLIATGSRVNTALVLPILVILFAVLIPFVIERAKLTKKNVFKTITAAIIAVLLAICMSSLLIHVQKSVHDPRAKILSSWKAIQDIKPAMEAAKNKDKKVVRGETGESITVRLNLLLNGLKFLQKSHFMGVGAGNIEPLMKGAPRVNKVNMHNWWAEVLVNFGVIIFILYISLYIWLCWRLWKLAWLKSSPYISPLIRWGAISSLIAMIGFVGGGVAPSTAIHYTPMWVVYGIALAVIILGETQQKKRESINI</sequence>
<keyword evidence="3 5" id="KW-1133">Transmembrane helix</keyword>
<dbReference type="InterPro" id="IPR007016">
    <property type="entry name" value="O-antigen_ligase-rel_domated"/>
</dbReference>
<feature type="transmembrane region" description="Helical" evidence="5">
    <location>
        <begin position="72"/>
        <end position="94"/>
    </location>
</feature>
<organism evidence="7 8">
    <name type="scientific">Thermoflavimicrobium daqui</name>
    <dbReference type="NCBI Taxonomy" id="2137476"/>
    <lineage>
        <taxon>Bacteria</taxon>
        <taxon>Bacillati</taxon>
        <taxon>Bacillota</taxon>
        <taxon>Bacilli</taxon>
        <taxon>Bacillales</taxon>
        <taxon>Thermoactinomycetaceae</taxon>
        <taxon>Thermoflavimicrobium</taxon>
    </lineage>
</organism>
<dbReference type="Pfam" id="PF04932">
    <property type="entry name" value="Wzy_C"/>
    <property type="match status" value="1"/>
</dbReference>
<keyword evidence="4 5" id="KW-0472">Membrane</keyword>
<evidence type="ECO:0000259" key="6">
    <source>
        <dbReference type="Pfam" id="PF04932"/>
    </source>
</evidence>
<reference evidence="7 8" key="2">
    <citation type="submission" date="2018-06" db="EMBL/GenBank/DDBJ databases">
        <authorList>
            <person name="Zhirakovskaya E."/>
        </authorList>
    </citation>
    <scope>NUCLEOTIDE SEQUENCE [LARGE SCALE GENOMIC DNA]</scope>
    <source>
        <strain evidence="7 8">FBKL4.011</strain>
    </source>
</reference>
<dbReference type="AlphaFoldDB" id="A0A364K5D3"/>
<dbReference type="InterPro" id="IPR051533">
    <property type="entry name" value="WaaL-like"/>
</dbReference>
<comment type="subcellular location">
    <subcellularLocation>
        <location evidence="1">Membrane</location>
        <topology evidence="1">Multi-pass membrane protein</topology>
    </subcellularLocation>
</comment>
<evidence type="ECO:0000256" key="5">
    <source>
        <dbReference type="SAM" id="Phobius"/>
    </source>
</evidence>
<feature type="transmembrane region" description="Helical" evidence="5">
    <location>
        <begin position="229"/>
        <end position="247"/>
    </location>
</feature>
<evidence type="ECO:0000256" key="1">
    <source>
        <dbReference type="ARBA" id="ARBA00004141"/>
    </source>
</evidence>
<evidence type="ECO:0000256" key="3">
    <source>
        <dbReference type="ARBA" id="ARBA00022989"/>
    </source>
</evidence>
<reference evidence="7 8" key="1">
    <citation type="submission" date="2018-06" db="EMBL/GenBank/DDBJ databases">
        <title>Thermoflavimicrobium daqus sp. nov., a thermophilic microbe isolated from Moutai-flavour Daqu.</title>
        <authorList>
            <person name="Wang X."/>
            <person name="Zhou H."/>
        </authorList>
    </citation>
    <scope>NUCLEOTIDE SEQUENCE [LARGE SCALE GENOMIC DNA]</scope>
    <source>
        <strain evidence="7 8">FBKL4.011</strain>
    </source>
</reference>
<feature type="transmembrane region" description="Helical" evidence="5">
    <location>
        <begin position="411"/>
        <end position="431"/>
    </location>
</feature>
<evidence type="ECO:0000313" key="8">
    <source>
        <dbReference type="Proteomes" id="UP000251213"/>
    </source>
</evidence>
<evidence type="ECO:0000256" key="4">
    <source>
        <dbReference type="ARBA" id="ARBA00023136"/>
    </source>
</evidence>
<dbReference type="PANTHER" id="PTHR37422">
    <property type="entry name" value="TEICHURONIC ACID BIOSYNTHESIS PROTEIN TUAE"/>
    <property type="match status" value="1"/>
</dbReference>
<evidence type="ECO:0000313" key="7">
    <source>
        <dbReference type="EMBL" id="RAL24573.1"/>
    </source>
</evidence>
<feature type="transmembrane region" description="Helical" evidence="5">
    <location>
        <begin position="205"/>
        <end position="223"/>
    </location>
</feature>
<evidence type="ECO:0000256" key="2">
    <source>
        <dbReference type="ARBA" id="ARBA00022692"/>
    </source>
</evidence>
<protein>
    <recommendedName>
        <fullName evidence="6">O-antigen ligase-related domain-containing protein</fullName>
    </recommendedName>
</protein>
<gene>
    <name evidence="7" type="ORF">DL897_09710</name>
</gene>
<dbReference type="GO" id="GO:0016020">
    <property type="term" value="C:membrane"/>
    <property type="evidence" value="ECO:0007669"/>
    <property type="project" value="UniProtKB-SubCell"/>
</dbReference>
<dbReference type="PANTHER" id="PTHR37422:SF23">
    <property type="entry name" value="TEICHURONIC ACID BIOSYNTHESIS PROTEIN TUAE"/>
    <property type="match status" value="1"/>
</dbReference>
<feature type="transmembrane region" description="Helical" evidence="5">
    <location>
        <begin position="178"/>
        <end position="198"/>
    </location>
</feature>
<keyword evidence="8" id="KW-1185">Reference proteome</keyword>